<evidence type="ECO:0000256" key="1">
    <source>
        <dbReference type="SAM" id="MobiDB-lite"/>
    </source>
</evidence>
<sequence>MDTAPSGQPPLLRRNKVIWLLSAIALLVLVVWVSRSVARSSPAPAAATGQTLSKPPVHPASSLSWGSAAPGAGQSAEASVPDGLTAQEWAQVQPALASDPDAASELQRIGRWLSFQRRGQRFQEALHRQDHGPETQALARRIDAEIDTHLALGELSGPEALALKSAVLGELEPDTPTRAQTLRQWRETQIDRHPPAADPRDAAYATAQAEIVARWRSQSGESPNSDALRAQLIQARARVYGPSAPAP</sequence>
<evidence type="ECO:0008006" key="5">
    <source>
        <dbReference type="Google" id="ProtNLM"/>
    </source>
</evidence>
<keyword evidence="2" id="KW-1133">Transmembrane helix</keyword>
<gene>
    <name evidence="3" type="ORF">M0L44_08010</name>
</gene>
<dbReference type="Proteomes" id="UP001204851">
    <property type="component" value="Unassembled WGS sequence"/>
</dbReference>
<organism evidence="3 4">
    <name type="scientific">Ideonella oryzae</name>
    <dbReference type="NCBI Taxonomy" id="2937441"/>
    <lineage>
        <taxon>Bacteria</taxon>
        <taxon>Pseudomonadati</taxon>
        <taxon>Pseudomonadota</taxon>
        <taxon>Betaproteobacteria</taxon>
        <taxon>Burkholderiales</taxon>
        <taxon>Sphaerotilaceae</taxon>
        <taxon>Ideonella</taxon>
    </lineage>
</organism>
<evidence type="ECO:0000256" key="2">
    <source>
        <dbReference type="SAM" id="Phobius"/>
    </source>
</evidence>
<dbReference type="EMBL" id="JAMXMC010000004">
    <property type="protein sequence ID" value="MCO5976652.1"/>
    <property type="molecule type" value="Genomic_DNA"/>
</dbReference>
<proteinExistence type="predicted"/>
<keyword evidence="2" id="KW-0812">Transmembrane</keyword>
<protein>
    <recommendedName>
        <fullName evidence="5">Molecular chaperone DnaJ</fullName>
    </recommendedName>
</protein>
<keyword evidence="2" id="KW-0472">Membrane</keyword>
<keyword evidence="4" id="KW-1185">Reference proteome</keyword>
<dbReference type="RefSeq" id="WP_252769113.1">
    <property type="nucleotide sequence ID" value="NZ_JAMXMC010000004.1"/>
</dbReference>
<accession>A0ABT1BKB8</accession>
<evidence type="ECO:0000313" key="4">
    <source>
        <dbReference type="Proteomes" id="UP001204851"/>
    </source>
</evidence>
<reference evidence="3 4" key="1">
    <citation type="submission" date="2022-06" db="EMBL/GenBank/DDBJ databases">
        <title>Ideonella sp. NS12-5 Genome sequencing and assembly.</title>
        <authorList>
            <person name="Jung Y."/>
        </authorList>
    </citation>
    <scope>NUCLEOTIDE SEQUENCE [LARGE SCALE GENOMIC DNA]</scope>
    <source>
        <strain evidence="3 4">NS12-5</strain>
    </source>
</reference>
<feature type="region of interest" description="Disordered" evidence="1">
    <location>
        <begin position="44"/>
        <end position="80"/>
    </location>
</feature>
<comment type="caution">
    <text evidence="3">The sequence shown here is derived from an EMBL/GenBank/DDBJ whole genome shotgun (WGS) entry which is preliminary data.</text>
</comment>
<name>A0ABT1BKB8_9BURK</name>
<evidence type="ECO:0000313" key="3">
    <source>
        <dbReference type="EMBL" id="MCO5976652.1"/>
    </source>
</evidence>
<feature type="transmembrane region" description="Helical" evidence="2">
    <location>
        <begin position="17"/>
        <end position="34"/>
    </location>
</feature>